<feature type="compositionally biased region" description="Polar residues" evidence="1">
    <location>
        <begin position="1"/>
        <end position="18"/>
    </location>
</feature>
<evidence type="ECO:0000256" key="1">
    <source>
        <dbReference type="SAM" id="MobiDB-lite"/>
    </source>
</evidence>
<dbReference type="AlphaFoldDB" id="A0A7S3QYN4"/>
<feature type="compositionally biased region" description="Low complexity" evidence="1">
    <location>
        <begin position="166"/>
        <end position="179"/>
    </location>
</feature>
<feature type="compositionally biased region" description="Low complexity" evidence="1">
    <location>
        <begin position="144"/>
        <end position="159"/>
    </location>
</feature>
<organism evidence="2">
    <name type="scientific">Dunaliella tertiolecta</name>
    <name type="common">Green alga</name>
    <dbReference type="NCBI Taxonomy" id="3047"/>
    <lineage>
        <taxon>Eukaryota</taxon>
        <taxon>Viridiplantae</taxon>
        <taxon>Chlorophyta</taxon>
        <taxon>core chlorophytes</taxon>
        <taxon>Chlorophyceae</taxon>
        <taxon>CS clade</taxon>
        <taxon>Chlamydomonadales</taxon>
        <taxon>Dunaliellaceae</taxon>
        <taxon>Dunaliella</taxon>
    </lineage>
</organism>
<feature type="compositionally biased region" description="Polar residues" evidence="1">
    <location>
        <begin position="74"/>
        <end position="94"/>
    </location>
</feature>
<sequence length="414" mass="44849">MSQHLLHQQPPGEQQPNAAASRHTRTLSSAPGQHPDATHNSILSPPAPSAALSVPLPSTVHQHHQLQPSLQPLTNPKSIASNMPWGTTQSPQTSRLQLKLANGILLQPVFQTSSVRPGRRLNLRPKPRPSLPTVAQLPLKAWDQQQQQQQQASQRRAQANPRGRRASQAQSARSRSSSAMGDDFQDGNAVSVDAVLQALGPEARATAQATFGSRLERLSGAEELVEFLEVLQTLQEDMGLEFELYSTKSRSPRAGPRYSSASSTQSRAGSRFGSVSRGAQASKSSSSSSQKRASASSRSSSAARGADAWAQASPQMRRRAAAQALRQRALGAEVYLRSPNRDWVCICADDEGLVLLDADDEDTVVAVPWTEADIDDLEHVAEMYTDAAIMDDEEDELDILVGTFFLLWVQLSCA</sequence>
<evidence type="ECO:0000313" key="2">
    <source>
        <dbReference type="EMBL" id="CAE0496515.1"/>
    </source>
</evidence>
<feature type="region of interest" description="Disordered" evidence="1">
    <location>
        <begin position="141"/>
        <end position="186"/>
    </location>
</feature>
<dbReference type="EMBL" id="HBIP01019530">
    <property type="protein sequence ID" value="CAE0496515.1"/>
    <property type="molecule type" value="Transcribed_RNA"/>
</dbReference>
<feature type="compositionally biased region" description="Low complexity" evidence="1">
    <location>
        <begin position="41"/>
        <end position="58"/>
    </location>
</feature>
<protein>
    <submittedName>
        <fullName evidence="2">Uncharacterized protein</fullName>
    </submittedName>
</protein>
<feature type="region of interest" description="Disordered" evidence="1">
    <location>
        <begin position="1"/>
        <end position="94"/>
    </location>
</feature>
<reference evidence="2" key="1">
    <citation type="submission" date="2021-01" db="EMBL/GenBank/DDBJ databases">
        <authorList>
            <person name="Corre E."/>
            <person name="Pelletier E."/>
            <person name="Niang G."/>
            <person name="Scheremetjew M."/>
            <person name="Finn R."/>
            <person name="Kale V."/>
            <person name="Holt S."/>
            <person name="Cochrane G."/>
            <person name="Meng A."/>
            <person name="Brown T."/>
            <person name="Cohen L."/>
        </authorList>
    </citation>
    <scope>NUCLEOTIDE SEQUENCE</scope>
    <source>
        <strain evidence="2">CCMP1320</strain>
    </source>
</reference>
<proteinExistence type="predicted"/>
<name>A0A7S3QYN4_DUNTE</name>
<accession>A0A7S3QYN4</accession>
<gene>
    <name evidence="2" type="ORF">DTER00134_LOCUS11588</name>
</gene>
<feature type="compositionally biased region" description="Low complexity" evidence="1">
    <location>
        <begin position="259"/>
        <end position="314"/>
    </location>
</feature>
<feature type="region of interest" description="Disordered" evidence="1">
    <location>
        <begin position="248"/>
        <end position="314"/>
    </location>
</feature>